<dbReference type="SUPFAM" id="SSF52047">
    <property type="entry name" value="RNI-like"/>
    <property type="match status" value="1"/>
</dbReference>
<name>A0A2S3GW09_9POAL</name>
<dbReference type="InterPro" id="IPR056789">
    <property type="entry name" value="LRR_R13L1-DRL21"/>
</dbReference>
<dbReference type="GO" id="GO:0043531">
    <property type="term" value="F:ADP binding"/>
    <property type="evidence" value="ECO:0007669"/>
    <property type="project" value="InterPro"/>
</dbReference>
<evidence type="ECO:0000256" key="5">
    <source>
        <dbReference type="ARBA" id="ARBA00022821"/>
    </source>
</evidence>
<dbReference type="PRINTS" id="PR00364">
    <property type="entry name" value="DISEASERSIST"/>
</dbReference>
<dbReference type="Gramene" id="PAN09800">
    <property type="protein sequence ID" value="PAN09800"/>
    <property type="gene ID" value="PAHAL_2G042600"/>
</dbReference>
<dbReference type="FunFam" id="1.10.10.10:FF:000322">
    <property type="entry name" value="Probable disease resistance protein At1g63360"/>
    <property type="match status" value="1"/>
</dbReference>
<comment type="similarity">
    <text evidence="1">Belongs to the disease resistance NB-LRR family.</text>
</comment>
<evidence type="ECO:0000256" key="2">
    <source>
        <dbReference type="ARBA" id="ARBA00022614"/>
    </source>
</evidence>
<dbReference type="GO" id="GO:0042742">
    <property type="term" value="P:defense response to bacterium"/>
    <property type="evidence" value="ECO:0007669"/>
    <property type="project" value="UniProtKB-ARBA"/>
</dbReference>
<dbReference type="Pfam" id="PF25019">
    <property type="entry name" value="LRR_R13L1-DRL21"/>
    <property type="match status" value="1"/>
</dbReference>
<dbReference type="Gene3D" id="1.10.8.430">
    <property type="entry name" value="Helical domain of apoptotic protease-activating factors"/>
    <property type="match status" value="1"/>
</dbReference>
<evidence type="ECO:0000256" key="3">
    <source>
        <dbReference type="ARBA" id="ARBA00022737"/>
    </source>
</evidence>
<evidence type="ECO:0000256" key="1">
    <source>
        <dbReference type="ARBA" id="ARBA00008894"/>
    </source>
</evidence>
<dbReference type="PANTHER" id="PTHR36766:SF55">
    <property type="entry name" value="OS11G0492900 PROTEIN"/>
    <property type="match status" value="1"/>
</dbReference>
<evidence type="ECO:0000259" key="9">
    <source>
        <dbReference type="Pfam" id="PF23559"/>
    </source>
</evidence>
<dbReference type="Gene3D" id="3.80.10.10">
    <property type="entry name" value="Ribonuclease Inhibitor"/>
    <property type="match status" value="3"/>
</dbReference>
<dbReference type="Pfam" id="PF00931">
    <property type="entry name" value="NB-ARC"/>
    <property type="match status" value="1"/>
</dbReference>
<protein>
    <submittedName>
        <fullName evidence="11">Uncharacterized protein</fullName>
    </submittedName>
</protein>
<dbReference type="InterPro" id="IPR041118">
    <property type="entry name" value="Rx_N"/>
</dbReference>
<evidence type="ECO:0000313" key="11">
    <source>
        <dbReference type="EMBL" id="PAN09800.1"/>
    </source>
</evidence>
<proteinExistence type="inferred from homology"/>
<dbReference type="InterPro" id="IPR058922">
    <property type="entry name" value="WHD_DRP"/>
</dbReference>
<organism evidence="11">
    <name type="scientific">Panicum hallii</name>
    <dbReference type="NCBI Taxonomy" id="206008"/>
    <lineage>
        <taxon>Eukaryota</taxon>
        <taxon>Viridiplantae</taxon>
        <taxon>Streptophyta</taxon>
        <taxon>Embryophyta</taxon>
        <taxon>Tracheophyta</taxon>
        <taxon>Spermatophyta</taxon>
        <taxon>Magnoliopsida</taxon>
        <taxon>Liliopsida</taxon>
        <taxon>Poales</taxon>
        <taxon>Poaceae</taxon>
        <taxon>PACMAD clade</taxon>
        <taxon>Panicoideae</taxon>
        <taxon>Panicodae</taxon>
        <taxon>Paniceae</taxon>
        <taxon>Panicinae</taxon>
        <taxon>Panicum</taxon>
        <taxon>Panicum sect. Panicum</taxon>
    </lineage>
</organism>
<dbReference type="GO" id="GO:0009626">
    <property type="term" value="P:plant-type hypersensitive response"/>
    <property type="evidence" value="ECO:0007669"/>
    <property type="project" value="UniProtKB-ARBA"/>
</dbReference>
<dbReference type="GO" id="GO:0005524">
    <property type="term" value="F:ATP binding"/>
    <property type="evidence" value="ECO:0007669"/>
    <property type="project" value="UniProtKB-KW"/>
</dbReference>
<dbReference type="Pfam" id="PF23559">
    <property type="entry name" value="WHD_DRP"/>
    <property type="match status" value="1"/>
</dbReference>
<dbReference type="InterPro" id="IPR001611">
    <property type="entry name" value="Leu-rich_rpt"/>
</dbReference>
<dbReference type="Proteomes" id="UP000243499">
    <property type="component" value="Chromosome 2"/>
</dbReference>
<feature type="domain" description="Disease resistance N-terminal" evidence="8">
    <location>
        <begin position="14"/>
        <end position="99"/>
    </location>
</feature>
<keyword evidence="5" id="KW-0611">Plant defense</keyword>
<dbReference type="GO" id="GO:0002758">
    <property type="term" value="P:innate immune response-activating signaling pathway"/>
    <property type="evidence" value="ECO:0007669"/>
    <property type="project" value="UniProtKB-ARBA"/>
</dbReference>
<dbReference type="FunFam" id="3.40.50.300:FF:001091">
    <property type="entry name" value="Probable disease resistance protein At1g61300"/>
    <property type="match status" value="1"/>
</dbReference>
<evidence type="ECO:0000259" key="8">
    <source>
        <dbReference type="Pfam" id="PF18052"/>
    </source>
</evidence>
<reference evidence="11" key="1">
    <citation type="submission" date="2018-04" db="EMBL/GenBank/DDBJ databases">
        <title>WGS assembly of Panicum hallii.</title>
        <authorList>
            <person name="Lovell J."/>
            <person name="Jenkins J."/>
            <person name="Lowry D."/>
            <person name="Mamidi S."/>
            <person name="Sreedasyam A."/>
            <person name="Weng X."/>
            <person name="Barry K."/>
            <person name="Bonette J."/>
            <person name="Campitelli B."/>
            <person name="Daum C."/>
            <person name="Gordon S."/>
            <person name="Gould B."/>
            <person name="Lipzen A."/>
            <person name="Macqueen A."/>
            <person name="Palacio-Mejia J."/>
            <person name="Plott C."/>
            <person name="Shakirov E."/>
            <person name="Shu S."/>
            <person name="Yoshinaga Y."/>
            <person name="Zane M."/>
            <person name="Rokhsar D."/>
            <person name="Grimwood J."/>
            <person name="Schmutz J."/>
            <person name="Juenger T."/>
        </authorList>
    </citation>
    <scope>NUCLEOTIDE SEQUENCE [LARGE SCALE GENOMIC DNA]</scope>
    <source>
        <strain evidence="11">FIL2</strain>
    </source>
</reference>
<dbReference type="EMBL" id="CM008047">
    <property type="protein sequence ID" value="PAN09800.1"/>
    <property type="molecule type" value="Genomic_DNA"/>
</dbReference>
<keyword evidence="6" id="KW-0067">ATP-binding</keyword>
<feature type="domain" description="R13L1/DRL21-like LRR repeat region" evidence="10">
    <location>
        <begin position="698"/>
        <end position="819"/>
    </location>
</feature>
<dbReference type="SUPFAM" id="SSF52058">
    <property type="entry name" value="L domain-like"/>
    <property type="match status" value="1"/>
</dbReference>
<dbReference type="InterPro" id="IPR032675">
    <property type="entry name" value="LRR_dom_sf"/>
</dbReference>
<dbReference type="InterPro" id="IPR002182">
    <property type="entry name" value="NB-ARC"/>
</dbReference>
<evidence type="ECO:0000256" key="4">
    <source>
        <dbReference type="ARBA" id="ARBA00022741"/>
    </source>
</evidence>
<feature type="domain" description="NB-ARC" evidence="7">
    <location>
        <begin position="184"/>
        <end position="335"/>
    </location>
</feature>
<dbReference type="Pfam" id="PF13516">
    <property type="entry name" value="LRR_6"/>
    <property type="match status" value="1"/>
</dbReference>
<dbReference type="Gene3D" id="3.40.50.300">
    <property type="entry name" value="P-loop containing nucleotide triphosphate hydrolases"/>
    <property type="match status" value="1"/>
</dbReference>
<dbReference type="Gene3D" id="1.20.5.4130">
    <property type="match status" value="1"/>
</dbReference>
<keyword evidence="3" id="KW-0677">Repeat</keyword>
<keyword evidence="2" id="KW-0433">Leucine-rich repeat</keyword>
<evidence type="ECO:0000259" key="10">
    <source>
        <dbReference type="Pfam" id="PF25019"/>
    </source>
</evidence>
<dbReference type="InterPro" id="IPR036388">
    <property type="entry name" value="WH-like_DNA-bd_sf"/>
</dbReference>
<dbReference type="Pfam" id="PF18052">
    <property type="entry name" value="Rx_N"/>
    <property type="match status" value="1"/>
</dbReference>
<dbReference type="Gene3D" id="1.10.10.10">
    <property type="entry name" value="Winged helix-like DNA-binding domain superfamily/Winged helix DNA-binding domain"/>
    <property type="match status" value="1"/>
</dbReference>
<dbReference type="InterPro" id="IPR042197">
    <property type="entry name" value="Apaf_helical"/>
</dbReference>
<evidence type="ECO:0000259" key="7">
    <source>
        <dbReference type="Pfam" id="PF00931"/>
    </source>
</evidence>
<keyword evidence="4" id="KW-0547">Nucleotide-binding</keyword>
<evidence type="ECO:0000256" key="6">
    <source>
        <dbReference type="ARBA" id="ARBA00022840"/>
    </source>
</evidence>
<dbReference type="PANTHER" id="PTHR36766">
    <property type="entry name" value="PLANT BROAD-SPECTRUM MILDEW RESISTANCE PROTEIN RPW8"/>
    <property type="match status" value="1"/>
</dbReference>
<dbReference type="SUPFAM" id="SSF52540">
    <property type="entry name" value="P-loop containing nucleoside triphosphate hydrolases"/>
    <property type="match status" value="1"/>
</dbReference>
<gene>
    <name evidence="11" type="ORF">PAHAL_2G042600</name>
</gene>
<sequence>MAEVLATMVVGPLVSMVKEKASSYLLDQYKVMEGMEEQHKLLKRKLPAILDVITDAEEQAAAKREGAKVWLEEVRKVAYQANDVLDEFNYEALRRKAKKEGHNKDLGIDVIKLFPTHNRIAFRHRMANKLRVILKEIDVLVAEMNAFRFKFKPEQPEPTNYLRQYNSNIIDPTNIASKSRADEKKAVVSTLLAQVGNENLTVHPIVGMGGLGKTTLAQLIYNDPEIHKHFELRLWVCVSDNFEVDSLADRILKENGCEQTGCSALEKLQNAVSGKRYLLVLDDVWNRDEHKWERLKSYLQHGDNGSSVLTTTRDEAVAKLMMGKTEGAYKLESLGAYFIEKIIKTTAFSSKEEEWPGELVKMVGDVAKRCSGSPLAATALGSVLRTKTTEEEWDAVLNKSTICDEENGILPVLKLSYNCLPSYMRQCFAFCAMFPKDYEIDVQSLIHLWMANGFIPEQPGVCPETIGEKFFNELKSRSFYQDLKSVPFEQKYDPFEPIKYMYCSKITCKIHDLMHDVAMDSMGKECAAIATHPSQSEFALHSARHLYLSVPQPENLLNASVEKGSPAFQTLICDGYVEEDLKILSKYNSIRALKIERGSFLRPKYLHHLRYLDLSGCDIEALPEDISILYHLQTLDLSYCDDLQRLPKELKYLTSLRHLYTHECPNLKSMPGGLGHLTCLQTLTCFVAGTDSGCSNVRELQDLDLGGRLELSQLENVTGSNGAQAAGLGNKKKLTELELRWTDGDPEAQNNNHEEVVEGLKPHDGLKVLRIYSCGSSTFPTWMDMLNGMVELELSGCKKLEKLPALWQLPALEILDLTGLESLHCLCSGAATAVTFRKLKVLILVEMPKFEAWLDTDMVQGEETIFPKVEELAIRKCGSLTALPKAASVITESSGGVDTMCRSAIQALRKLLPKGSLMVKQLFGQAETVCCRSAFPALRKLKLFNMSALERWGAAEGTPGEEVTFPLLEDLEIDVCPKLKGLPETPKLVKLAIEGEGQQISLQAVSRCIPSLYILDLDVSPNDTETTLLHVKQKWDHELPLLAMTLTRCDLLFSSHPGALALWTCFARLDYLEILNCDALVYWPENVFQVLVSLRRLEISCCSKLTGHTQASDGQSAPERGGLPPCLVSLCISGCKSLVEVPNLPASLKKLGIERCGDNIKSIIFGQHEYVMPVGGEGVVQPDTSSLISGSSGSEATASTAVLKLSSAANLESLSIQSCDHLLEVANLPPSIKILDIYCCGNLQSLSGKLHVVQKLTIQFCGRLKSLESCVGELRSLEKLTLDGCGSLVSLPDGPEAYSSLRYLQFYDCDGIKLLPWSLRSRLDCLEVKRIDSRYEGSRPDLPETTWKHAIRTLACLK</sequence>
<dbReference type="InterPro" id="IPR027417">
    <property type="entry name" value="P-loop_NTPase"/>
</dbReference>
<accession>A0A2S3GW09</accession>
<feature type="domain" description="Disease resistance protein winged helix" evidence="9">
    <location>
        <begin position="433"/>
        <end position="518"/>
    </location>
</feature>